<keyword evidence="1" id="KW-0175">Coiled coil</keyword>
<accession>A0A7K0FLB2</accession>
<dbReference type="Proteomes" id="UP000462931">
    <property type="component" value="Unassembled WGS sequence"/>
</dbReference>
<dbReference type="EMBL" id="WKJI01000001">
    <property type="protein sequence ID" value="MRX46185.1"/>
    <property type="molecule type" value="Genomic_DNA"/>
</dbReference>
<evidence type="ECO:0000256" key="2">
    <source>
        <dbReference type="SAM" id="SignalP"/>
    </source>
</evidence>
<feature type="signal peptide" evidence="2">
    <location>
        <begin position="1"/>
        <end position="21"/>
    </location>
</feature>
<organism evidence="3 4">
    <name type="scientific">Pedobacter puniceum</name>
    <dbReference type="NCBI Taxonomy" id="2666136"/>
    <lineage>
        <taxon>Bacteria</taxon>
        <taxon>Pseudomonadati</taxon>
        <taxon>Bacteroidota</taxon>
        <taxon>Sphingobacteriia</taxon>
        <taxon>Sphingobacteriales</taxon>
        <taxon>Sphingobacteriaceae</taxon>
        <taxon>Pedobacter</taxon>
    </lineage>
</organism>
<evidence type="ECO:0000313" key="4">
    <source>
        <dbReference type="Proteomes" id="UP000462931"/>
    </source>
</evidence>
<feature type="coiled-coil region" evidence="1">
    <location>
        <begin position="79"/>
        <end position="129"/>
    </location>
</feature>
<name>A0A7K0FLB2_9SPHI</name>
<protein>
    <submittedName>
        <fullName evidence="3">DUF3826 domain-containing protein</fullName>
    </submittedName>
</protein>
<dbReference type="RefSeq" id="WP_154286307.1">
    <property type="nucleotide sequence ID" value="NZ_WKJI01000001.1"/>
</dbReference>
<gene>
    <name evidence="3" type="ORF">GJJ64_03190</name>
</gene>
<dbReference type="Pfam" id="PF12875">
    <property type="entry name" value="DUF3826"/>
    <property type="match status" value="1"/>
</dbReference>
<dbReference type="InterPro" id="IPR024284">
    <property type="entry name" value="DUF3826"/>
</dbReference>
<keyword evidence="2" id="KW-0732">Signal</keyword>
<evidence type="ECO:0000313" key="3">
    <source>
        <dbReference type="EMBL" id="MRX46185.1"/>
    </source>
</evidence>
<feature type="chain" id="PRO_5029546986" evidence="2">
    <location>
        <begin position="22"/>
        <end position="225"/>
    </location>
</feature>
<evidence type="ECO:0000256" key="1">
    <source>
        <dbReference type="SAM" id="Coils"/>
    </source>
</evidence>
<keyword evidence="4" id="KW-1185">Reference proteome</keyword>
<sequence length="225" mass="25808">MKFISQSLLFLLCLGFVNAEAQNKKQDQAAYQQVITKRAEKIVAQLGITDSIQYKRVTSIIANQYSIINEHHEEIDATNKKLKANLKDNKVQLEKQSKAYQEKAEKKLSKIHKNYIKALEKELNAAQIEQVKDGMTYGVLPITLKGYHEMLPNLNEEQKAQIKAFLTEAREHAMDAPSSEKKHAWFGKYKGKINNYLSAQGIDMKKAGQEWEQRIKEAKEKKNKG</sequence>
<proteinExistence type="predicted"/>
<dbReference type="AlphaFoldDB" id="A0A7K0FLB2"/>
<reference evidence="3 4" key="1">
    <citation type="submission" date="2019-11" db="EMBL/GenBank/DDBJ databases">
        <authorList>
            <person name="Cheng Q."/>
            <person name="Yang Z."/>
        </authorList>
    </citation>
    <scope>NUCLEOTIDE SEQUENCE [LARGE SCALE GENOMIC DNA]</scope>
    <source>
        <strain evidence="3 4">HX-22-1</strain>
    </source>
</reference>
<comment type="caution">
    <text evidence="3">The sequence shown here is derived from an EMBL/GenBank/DDBJ whole genome shotgun (WGS) entry which is preliminary data.</text>
</comment>